<proteinExistence type="predicted"/>
<dbReference type="Proteomes" id="UP000616885">
    <property type="component" value="Unassembled WGS sequence"/>
</dbReference>
<sequence length="183" mass="19869">MSDRTPALAPPCANSQLETWRRRLWDQAIKTGLTAFVPSPSLYFLGARIYLTDKKEKTIVSIALGPAVRAIAVPGIHQPALSTLFYSRGIELDMLVFTNINAAYVRCCFGFQMAGNPLGTSEYIGASTLLITLILVKRLIVTFAHCKAISAVSVQSIQHTMAVLVNNGGGDQRIGARLLQYGD</sequence>
<organism evidence="1 2">
    <name type="scientific">Bionectria ochroleuca</name>
    <name type="common">Gliocladium roseum</name>
    <dbReference type="NCBI Taxonomy" id="29856"/>
    <lineage>
        <taxon>Eukaryota</taxon>
        <taxon>Fungi</taxon>
        <taxon>Dikarya</taxon>
        <taxon>Ascomycota</taxon>
        <taxon>Pezizomycotina</taxon>
        <taxon>Sordariomycetes</taxon>
        <taxon>Hypocreomycetidae</taxon>
        <taxon>Hypocreales</taxon>
        <taxon>Bionectriaceae</taxon>
        <taxon>Clonostachys</taxon>
    </lineage>
</organism>
<comment type="caution">
    <text evidence="1">The sequence shown here is derived from an EMBL/GenBank/DDBJ whole genome shotgun (WGS) entry which is preliminary data.</text>
</comment>
<reference evidence="1" key="1">
    <citation type="submission" date="2020-10" db="EMBL/GenBank/DDBJ databases">
        <title>High-Quality Genome Resource of Clonostachys rosea strain S41 by Oxford Nanopore Long-Read Sequencing.</title>
        <authorList>
            <person name="Wang H."/>
        </authorList>
    </citation>
    <scope>NUCLEOTIDE SEQUENCE</scope>
    <source>
        <strain evidence="1">S41</strain>
    </source>
</reference>
<name>A0A8H7NLX1_BIOOC</name>
<protein>
    <submittedName>
        <fullName evidence="1">Uncharacterized protein</fullName>
    </submittedName>
</protein>
<evidence type="ECO:0000313" key="1">
    <source>
        <dbReference type="EMBL" id="KAF9758608.1"/>
    </source>
</evidence>
<accession>A0A8H7NLX1</accession>
<evidence type="ECO:0000313" key="2">
    <source>
        <dbReference type="Proteomes" id="UP000616885"/>
    </source>
</evidence>
<gene>
    <name evidence="1" type="ORF">IM811_000302</name>
</gene>
<dbReference type="EMBL" id="JADCTT010000001">
    <property type="protein sequence ID" value="KAF9758608.1"/>
    <property type="molecule type" value="Genomic_DNA"/>
</dbReference>
<dbReference type="AlphaFoldDB" id="A0A8H7NLX1"/>